<evidence type="ECO:0000256" key="4">
    <source>
        <dbReference type="ARBA" id="ARBA00023163"/>
    </source>
</evidence>
<reference evidence="9" key="1">
    <citation type="submission" date="2016-04" db="EMBL/GenBank/DDBJ databases">
        <title>Cephalotus genome sequencing.</title>
        <authorList>
            <person name="Fukushima K."/>
            <person name="Hasebe M."/>
            <person name="Fang X."/>
        </authorList>
    </citation>
    <scope>NUCLEOTIDE SEQUENCE [LARGE SCALE GENOMIC DNA]</scope>
    <source>
        <strain evidence="9">cv. St1</strain>
    </source>
</reference>
<keyword evidence="9" id="KW-1185">Reference proteome</keyword>
<dbReference type="STRING" id="3775.A0A1Q3B6V2"/>
<keyword evidence="2" id="KW-0805">Transcription regulation</keyword>
<dbReference type="GO" id="GO:0003700">
    <property type="term" value="F:DNA-binding transcription factor activity"/>
    <property type="evidence" value="ECO:0007669"/>
    <property type="project" value="InterPro"/>
</dbReference>
<accession>A0A1Q3B6V2</accession>
<evidence type="ECO:0000313" key="8">
    <source>
        <dbReference type="EMBL" id="GAV63659.1"/>
    </source>
</evidence>
<dbReference type="AlphaFoldDB" id="A0A1Q3B6V2"/>
<dbReference type="FunCoup" id="A0A1Q3B6V2">
    <property type="interactions" value="22"/>
</dbReference>
<dbReference type="InterPro" id="IPR004827">
    <property type="entry name" value="bZIP"/>
</dbReference>
<evidence type="ECO:0000256" key="6">
    <source>
        <dbReference type="SAM" id="MobiDB-lite"/>
    </source>
</evidence>
<dbReference type="InterPro" id="IPR044168">
    <property type="entry name" value="RISBZ3/4/5"/>
</dbReference>
<evidence type="ECO:0000256" key="3">
    <source>
        <dbReference type="ARBA" id="ARBA00023125"/>
    </source>
</evidence>
<dbReference type="GO" id="GO:0003677">
    <property type="term" value="F:DNA binding"/>
    <property type="evidence" value="ECO:0007669"/>
    <property type="project" value="UniProtKB-KW"/>
</dbReference>
<dbReference type="GO" id="GO:0046983">
    <property type="term" value="F:protein dimerization activity"/>
    <property type="evidence" value="ECO:0007669"/>
    <property type="project" value="UniProtKB-ARBA"/>
</dbReference>
<dbReference type="Proteomes" id="UP000187406">
    <property type="component" value="Unassembled WGS sequence"/>
</dbReference>
<dbReference type="OrthoDB" id="1299653at2759"/>
<dbReference type="Gene3D" id="1.20.5.170">
    <property type="match status" value="1"/>
</dbReference>
<dbReference type="InParanoid" id="A0A1Q3B6V2"/>
<dbReference type="InterPro" id="IPR046347">
    <property type="entry name" value="bZIP_sf"/>
</dbReference>
<dbReference type="GO" id="GO:0005634">
    <property type="term" value="C:nucleus"/>
    <property type="evidence" value="ECO:0007669"/>
    <property type="project" value="UniProtKB-SubCell"/>
</dbReference>
<feature type="domain" description="BZIP" evidence="7">
    <location>
        <begin position="151"/>
        <end position="214"/>
    </location>
</feature>
<dbReference type="CDD" id="cd14702">
    <property type="entry name" value="bZIP_plant_GBF1"/>
    <property type="match status" value="1"/>
</dbReference>
<dbReference type="EMBL" id="BDDD01000313">
    <property type="protein sequence ID" value="GAV63659.1"/>
    <property type="molecule type" value="Genomic_DNA"/>
</dbReference>
<dbReference type="SMART" id="SM00338">
    <property type="entry name" value="BRLZ"/>
    <property type="match status" value="1"/>
</dbReference>
<dbReference type="PANTHER" id="PTHR47693:SF1">
    <property type="entry name" value="BZIP TRANSCRIPTION FACTOR RISBZ3"/>
    <property type="match status" value="1"/>
</dbReference>
<dbReference type="FunFam" id="1.20.5.170:FF:000020">
    <property type="entry name" value="BZIP transcription factor"/>
    <property type="match status" value="1"/>
</dbReference>
<feature type="compositionally biased region" description="Polar residues" evidence="6">
    <location>
        <begin position="103"/>
        <end position="112"/>
    </location>
</feature>
<evidence type="ECO:0000256" key="5">
    <source>
        <dbReference type="ARBA" id="ARBA00023242"/>
    </source>
</evidence>
<dbReference type="PROSITE" id="PS00036">
    <property type="entry name" value="BZIP_BASIC"/>
    <property type="match status" value="1"/>
</dbReference>
<evidence type="ECO:0000256" key="2">
    <source>
        <dbReference type="ARBA" id="ARBA00023015"/>
    </source>
</evidence>
<feature type="region of interest" description="Disordered" evidence="6">
    <location>
        <begin position="103"/>
        <end position="175"/>
    </location>
</feature>
<evidence type="ECO:0000256" key="1">
    <source>
        <dbReference type="ARBA" id="ARBA00004123"/>
    </source>
</evidence>
<evidence type="ECO:0000313" key="9">
    <source>
        <dbReference type="Proteomes" id="UP000187406"/>
    </source>
</evidence>
<proteinExistence type="predicted"/>
<comment type="subcellular location">
    <subcellularLocation>
        <location evidence="1">Nucleus</location>
    </subcellularLocation>
</comment>
<keyword evidence="4" id="KW-0804">Transcription</keyword>
<evidence type="ECO:0000259" key="7">
    <source>
        <dbReference type="PROSITE" id="PS50217"/>
    </source>
</evidence>
<organism evidence="8 9">
    <name type="scientific">Cephalotus follicularis</name>
    <name type="common">Albany pitcher plant</name>
    <dbReference type="NCBI Taxonomy" id="3775"/>
    <lineage>
        <taxon>Eukaryota</taxon>
        <taxon>Viridiplantae</taxon>
        <taxon>Streptophyta</taxon>
        <taxon>Embryophyta</taxon>
        <taxon>Tracheophyta</taxon>
        <taxon>Spermatophyta</taxon>
        <taxon>Magnoliopsida</taxon>
        <taxon>eudicotyledons</taxon>
        <taxon>Gunneridae</taxon>
        <taxon>Pentapetalae</taxon>
        <taxon>rosids</taxon>
        <taxon>fabids</taxon>
        <taxon>Oxalidales</taxon>
        <taxon>Cephalotaceae</taxon>
        <taxon>Cephalotus</taxon>
    </lineage>
</organism>
<keyword evidence="3" id="KW-0238">DNA-binding</keyword>
<keyword evidence="5" id="KW-0539">Nucleus</keyword>
<name>A0A1Q3B6V2_CEPFO</name>
<dbReference type="InterPro" id="IPR045314">
    <property type="entry name" value="bZIP_plant_GBF1"/>
</dbReference>
<dbReference type="PROSITE" id="PS50217">
    <property type="entry name" value="BZIP"/>
    <property type="match status" value="1"/>
</dbReference>
<gene>
    <name evidence="8" type="ORF">CFOL_v3_07177</name>
</gene>
<dbReference type="Pfam" id="PF00170">
    <property type="entry name" value="bZIP_1"/>
    <property type="match status" value="1"/>
</dbReference>
<comment type="caution">
    <text evidence="8">The sequence shown here is derived from an EMBL/GenBank/DDBJ whole genome shotgun (WGS) entry which is preliminary data.</text>
</comment>
<dbReference type="SUPFAM" id="SSF57959">
    <property type="entry name" value="Leucine zipper domain"/>
    <property type="match status" value="1"/>
</dbReference>
<protein>
    <submittedName>
        <fullName evidence="8">BZIP_1 domain-containing protein/bZIP_C domain-containing protein</fullName>
    </submittedName>
</protein>
<sequence>MEPKQGGGGDDNMKRSASELALEDFIKKIMMNDNKDKKIEGGFLSDACSGDVFSSSVSESDIMNGFSSTVGLAETLLWSQNLSPKKQCSNVSVTMDSQSSICVGSPMSANKPNNKENQARAGSSGSSQEQSDDEDIEIEAGPCEQSTDPLDLKRIKRMNSNRESARRSRKRKQDQLADFELQAEQLRVENSSLYKQLTDATHQYREADTDNRVLKSDVEALRAKVKLVEDMLTRGSFTCSINQLLQDHLNSPQSYNMHNLGQVANVSPTVTVHGDDASYGGRTVSGQNSVLGLGNVDVSNGNLKNGIMSDAVSCVSDIWA</sequence>
<dbReference type="PANTHER" id="PTHR47693">
    <property type="entry name" value="BZIP TRANSCRIPTION FACTOR RISBZ3-RELATED"/>
    <property type="match status" value="1"/>
</dbReference>